<dbReference type="Pfam" id="PF20570">
    <property type="entry name" value="DUF6779"/>
    <property type="match status" value="1"/>
</dbReference>
<keyword evidence="2" id="KW-1133">Transmembrane helix</keyword>
<reference evidence="4 5" key="1">
    <citation type="submission" date="2017-12" db="EMBL/GenBank/DDBJ databases">
        <title>Corynebacterium mastitidis 16-1433 Genome.</title>
        <authorList>
            <person name="Gulvik C.A."/>
        </authorList>
    </citation>
    <scope>NUCLEOTIDE SEQUENCE [LARGE SCALE GENOMIC DNA]</scope>
    <source>
        <strain evidence="4 5">16-1433</strain>
    </source>
</reference>
<feature type="domain" description="DUF6779" evidence="3">
    <location>
        <begin position="66"/>
        <end position="177"/>
    </location>
</feature>
<feature type="compositionally biased region" description="Basic and acidic residues" evidence="1">
    <location>
        <begin position="276"/>
        <end position="294"/>
    </location>
</feature>
<dbReference type="OrthoDB" id="4409518at2"/>
<dbReference type="InterPro" id="IPR046706">
    <property type="entry name" value="DUF6779"/>
</dbReference>
<name>A0A2N0X6U2_9CORY</name>
<gene>
    <name evidence="4" type="ORF">CXB45_07290</name>
</gene>
<feature type="region of interest" description="Disordered" evidence="1">
    <location>
        <begin position="236"/>
        <end position="311"/>
    </location>
</feature>
<proteinExistence type="predicted"/>
<sequence length="311" mass="33686">MSTPQSDRNPEPTPRRAASHGAGQRRHHGRGGDAGTDGGQILLAALVALALVASVVMQLTDSNAALKFALLAALWAAIIGFFLVNRYRRQAQRSTEQLAYEQRLHRSELREARAQAEAWEAREVRETHAAAGGLSEEDMAILTEIRAGLDEVRSKLEDLQGHAFEYEPAALRAQAWRVQELEERADAVSERAPEKTGRIAGAPSVDAVAGRLGQADRGGDYPRSISPELADLLDGEGAYRGSHRSDAQPQAPATAMARRATPSVEDTSEIAAVVPEPEREPEGRRGRRRADEHSGGLSVAELMANMKKDAR</sequence>
<dbReference type="RefSeq" id="WP_101173854.1">
    <property type="nucleotide sequence ID" value="NZ_JBBMMG010000007.1"/>
</dbReference>
<dbReference type="AlphaFoldDB" id="A0A2N0X6U2"/>
<dbReference type="Proteomes" id="UP000233249">
    <property type="component" value="Unassembled WGS sequence"/>
</dbReference>
<evidence type="ECO:0000313" key="5">
    <source>
        <dbReference type="Proteomes" id="UP000233249"/>
    </source>
</evidence>
<feature type="transmembrane region" description="Helical" evidence="2">
    <location>
        <begin position="41"/>
        <end position="59"/>
    </location>
</feature>
<feature type="transmembrane region" description="Helical" evidence="2">
    <location>
        <begin position="65"/>
        <end position="84"/>
    </location>
</feature>
<evidence type="ECO:0000259" key="3">
    <source>
        <dbReference type="Pfam" id="PF20570"/>
    </source>
</evidence>
<organism evidence="4 5">
    <name type="scientific">Corynebacterium mastitidis</name>
    <dbReference type="NCBI Taxonomy" id="161890"/>
    <lineage>
        <taxon>Bacteria</taxon>
        <taxon>Bacillati</taxon>
        <taxon>Actinomycetota</taxon>
        <taxon>Actinomycetes</taxon>
        <taxon>Mycobacteriales</taxon>
        <taxon>Corynebacteriaceae</taxon>
        <taxon>Corynebacterium</taxon>
    </lineage>
</organism>
<feature type="compositionally biased region" description="Low complexity" evidence="1">
    <location>
        <begin position="247"/>
        <end position="261"/>
    </location>
</feature>
<dbReference type="STRING" id="1121365.GCA_000375365_00680"/>
<evidence type="ECO:0000313" key="4">
    <source>
        <dbReference type="EMBL" id="PKF68421.1"/>
    </source>
</evidence>
<protein>
    <recommendedName>
        <fullName evidence="3">DUF6779 domain-containing protein</fullName>
    </recommendedName>
</protein>
<evidence type="ECO:0000256" key="1">
    <source>
        <dbReference type="SAM" id="MobiDB-lite"/>
    </source>
</evidence>
<dbReference type="EMBL" id="PJAF01000019">
    <property type="protein sequence ID" value="PKF68421.1"/>
    <property type="molecule type" value="Genomic_DNA"/>
</dbReference>
<comment type="caution">
    <text evidence="4">The sequence shown here is derived from an EMBL/GenBank/DDBJ whole genome shotgun (WGS) entry which is preliminary data.</text>
</comment>
<keyword evidence="2" id="KW-0812">Transmembrane</keyword>
<feature type="region of interest" description="Disordered" evidence="1">
    <location>
        <begin position="1"/>
        <end position="35"/>
    </location>
</feature>
<evidence type="ECO:0000256" key="2">
    <source>
        <dbReference type="SAM" id="Phobius"/>
    </source>
</evidence>
<accession>A0A2N0X6U2</accession>
<keyword evidence="2" id="KW-0472">Membrane</keyword>